<dbReference type="RefSeq" id="WP_096778323.1">
    <property type="nucleotide sequence ID" value="NZ_CP012621.1"/>
</dbReference>
<evidence type="ECO:0000256" key="3">
    <source>
        <dbReference type="RuleBase" id="RU362118"/>
    </source>
</evidence>
<dbReference type="GO" id="GO:0019346">
    <property type="term" value="P:transsulfuration"/>
    <property type="evidence" value="ECO:0007669"/>
    <property type="project" value="InterPro"/>
</dbReference>
<dbReference type="InterPro" id="IPR015422">
    <property type="entry name" value="PyrdxlP-dep_Trfase_small"/>
</dbReference>
<dbReference type="GO" id="GO:0016846">
    <property type="term" value="F:carbon-sulfur lyase activity"/>
    <property type="evidence" value="ECO:0007669"/>
    <property type="project" value="TreeGrafter"/>
</dbReference>
<dbReference type="Proteomes" id="UP000217763">
    <property type="component" value="Chromosome"/>
</dbReference>
<dbReference type="Gene3D" id="3.90.1150.10">
    <property type="entry name" value="Aspartate Aminotransferase, domain 1"/>
    <property type="match status" value="1"/>
</dbReference>
<evidence type="ECO:0000256" key="1">
    <source>
        <dbReference type="ARBA" id="ARBA00001933"/>
    </source>
</evidence>
<proteinExistence type="inferred from homology"/>
<dbReference type="GO" id="GO:0005737">
    <property type="term" value="C:cytoplasm"/>
    <property type="evidence" value="ECO:0007669"/>
    <property type="project" value="TreeGrafter"/>
</dbReference>
<keyword evidence="5" id="KW-1185">Reference proteome</keyword>
<dbReference type="PANTHER" id="PTHR11808:SF86">
    <property type="entry name" value="METHIONINE GAMMA-LYASE"/>
    <property type="match status" value="1"/>
</dbReference>
<comment type="similarity">
    <text evidence="3">Belongs to the trans-sulfuration enzymes family.</text>
</comment>
<evidence type="ECO:0000256" key="2">
    <source>
        <dbReference type="ARBA" id="ARBA00022898"/>
    </source>
</evidence>
<accession>A0A291HKH1</accession>
<dbReference type="Pfam" id="PF01053">
    <property type="entry name" value="Cys_Met_Meta_PP"/>
    <property type="match status" value="1"/>
</dbReference>
<reference evidence="5" key="1">
    <citation type="submission" date="2015-09" db="EMBL/GenBank/DDBJ databases">
        <authorList>
            <person name="Shao Z."/>
            <person name="Wang L."/>
        </authorList>
    </citation>
    <scope>NUCLEOTIDE SEQUENCE [LARGE SCALE GENOMIC DNA]</scope>
    <source>
        <strain evidence="5">F13-1</strain>
    </source>
</reference>
<protein>
    <submittedName>
        <fullName evidence="4">Cys/Met metabolism pyridoxal-phosphate-dependent enzyme</fullName>
    </submittedName>
</protein>
<dbReference type="GO" id="GO:0030170">
    <property type="term" value="F:pyridoxal phosphate binding"/>
    <property type="evidence" value="ECO:0007669"/>
    <property type="project" value="InterPro"/>
</dbReference>
<dbReference type="SUPFAM" id="SSF53383">
    <property type="entry name" value="PLP-dependent transferases"/>
    <property type="match status" value="1"/>
</dbReference>
<dbReference type="EMBL" id="CP012621">
    <property type="protein sequence ID" value="ATG72614.1"/>
    <property type="molecule type" value="Genomic_DNA"/>
</dbReference>
<dbReference type="PANTHER" id="PTHR11808">
    <property type="entry name" value="TRANS-SULFURATION ENZYME FAMILY MEMBER"/>
    <property type="match status" value="1"/>
</dbReference>
<sequence>MAVNPELSPRRHQQADSEDALIHEQLRHFGIDPASPFGQHLAGAALNLHRTNQDIHALWQTTRDSLDSLPAEERISRFNAKKFLAFQLAKVLDNLQAPFRAQWRQLGLTQSARLAKGAYPLFDRVPMLFGANPPIVRTATYVYACTEWIDDAFHGRESTHPIYSRLLNPTALALANTLVELEAGPDSADYLALTFNSGMAAIDALLGTLLERGDILLASRNLYGGVHQLLQDYYARPEKLGIRLEWFDGTEARDFRQALDRVRAEHREALAAGARLRLYLESPCNPHGLVLDVPGICRLAHQAGALVMLDATLATPVLFRPLQQAKPAERPDFVVHSCTKDMAGTGSTTAGAVIGRQPLMFLPKGEPGWQHTLFWQCYYVKGAFLDADKAYEVLTGLKTLELRMLAKGINTLVLARFLASHPALRVSSHALDRHPNAALRRRLLRYGLPCPLFTFDLEGAGLPRDAFVRFFDALEPAFGHMVSLGQTNTLVLCPALTSHSELDEPALAAAGIHPTSIRVAVGIEPVRELIAHLVLAARRHLDPVSPGFSQGFMAPAEVDALVEQLTLDIHRARLAQQTRLAELL</sequence>
<dbReference type="InterPro" id="IPR015421">
    <property type="entry name" value="PyrdxlP-dep_Trfase_major"/>
</dbReference>
<dbReference type="InterPro" id="IPR015424">
    <property type="entry name" value="PyrdxlP-dep_Trfase"/>
</dbReference>
<evidence type="ECO:0000313" key="4">
    <source>
        <dbReference type="EMBL" id="ATG72614.1"/>
    </source>
</evidence>
<keyword evidence="2 3" id="KW-0663">Pyridoxal phosphate</keyword>
<gene>
    <name evidence="4" type="ORF">AN401_01100</name>
</gene>
<organism evidence="4 5">
    <name type="scientific">Zobellella denitrificans</name>
    <dbReference type="NCBI Taxonomy" id="347534"/>
    <lineage>
        <taxon>Bacteria</taxon>
        <taxon>Pseudomonadati</taxon>
        <taxon>Pseudomonadota</taxon>
        <taxon>Gammaproteobacteria</taxon>
        <taxon>Aeromonadales</taxon>
        <taxon>Aeromonadaceae</taxon>
        <taxon>Zobellella</taxon>
    </lineage>
</organism>
<dbReference type="KEGG" id="zdf:AN401_01100"/>
<dbReference type="InterPro" id="IPR000277">
    <property type="entry name" value="Cys/Met-Metab_PyrdxlP-dep_enz"/>
</dbReference>
<dbReference type="AlphaFoldDB" id="A0A291HKH1"/>
<dbReference type="Gene3D" id="3.40.640.10">
    <property type="entry name" value="Type I PLP-dependent aspartate aminotransferase-like (Major domain)"/>
    <property type="match status" value="1"/>
</dbReference>
<evidence type="ECO:0000313" key="5">
    <source>
        <dbReference type="Proteomes" id="UP000217763"/>
    </source>
</evidence>
<name>A0A291HKH1_9GAMM</name>
<comment type="cofactor">
    <cofactor evidence="1 3">
        <name>pyridoxal 5'-phosphate</name>
        <dbReference type="ChEBI" id="CHEBI:597326"/>
    </cofactor>
</comment>